<evidence type="ECO:0000313" key="3">
    <source>
        <dbReference type="Proteomes" id="UP000267003"/>
    </source>
</evidence>
<reference evidence="3" key="1">
    <citation type="submission" date="2018-09" db="EMBL/GenBank/DDBJ databases">
        <authorList>
            <person name="Livingstone P.G."/>
            <person name="Whitworth D.E."/>
        </authorList>
    </citation>
    <scope>NUCLEOTIDE SEQUENCE [LARGE SCALE GENOMIC DNA]</scope>
    <source>
        <strain evidence="3">AB050A</strain>
    </source>
</reference>
<dbReference type="AlphaFoldDB" id="A0A3A8QIU0"/>
<evidence type="ECO:0000259" key="1">
    <source>
        <dbReference type="Pfam" id="PF13358"/>
    </source>
</evidence>
<accession>A0A3A8QIU0</accession>
<dbReference type="Pfam" id="PF13358">
    <property type="entry name" value="DDE_3"/>
    <property type="match status" value="1"/>
</dbReference>
<gene>
    <name evidence="2" type="ORF">D7W81_12290</name>
</gene>
<dbReference type="Proteomes" id="UP000267003">
    <property type="component" value="Unassembled WGS sequence"/>
</dbReference>
<sequence>MPGWCWTTGNIHRSLHIRRALPKLARHGVHLFFLPPYSPELNDIEPVFGVIKGHEMPERSYSTLDELLAAVRRALRRYHLRVRRR</sequence>
<organism evidence="2 3">
    <name type="scientific">Corallococcus aberystwythensis</name>
    <dbReference type="NCBI Taxonomy" id="2316722"/>
    <lineage>
        <taxon>Bacteria</taxon>
        <taxon>Pseudomonadati</taxon>
        <taxon>Myxococcota</taxon>
        <taxon>Myxococcia</taxon>
        <taxon>Myxococcales</taxon>
        <taxon>Cystobacterineae</taxon>
        <taxon>Myxococcaceae</taxon>
        <taxon>Corallococcus</taxon>
    </lineage>
</organism>
<dbReference type="Gene3D" id="3.30.420.10">
    <property type="entry name" value="Ribonuclease H-like superfamily/Ribonuclease H"/>
    <property type="match status" value="1"/>
</dbReference>
<dbReference type="OrthoDB" id="5423058at2"/>
<name>A0A3A8QIU0_9BACT</name>
<dbReference type="InterPro" id="IPR036397">
    <property type="entry name" value="RNaseH_sf"/>
</dbReference>
<dbReference type="EMBL" id="RAWK01000060">
    <property type="protein sequence ID" value="RKH68623.1"/>
    <property type="molecule type" value="Genomic_DNA"/>
</dbReference>
<protein>
    <recommendedName>
        <fullName evidence="1">Tc1-like transposase DDE domain-containing protein</fullName>
    </recommendedName>
</protein>
<evidence type="ECO:0000313" key="2">
    <source>
        <dbReference type="EMBL" id="RKH68623.1"/>
    </source>
</evidence>
<comment type="caution">
    <text evidence="2">The sequence shown here is derived from an EMBL/GenBank/DDBJ whole genome shotgun (WGS) entry which is preliminary data.</text>
</comment>
<keyword evidence="3" id="KW-1185">Reference proteome</keyword>
<dbReference type="InterPro" id="IPR038717">
    <property type="entry name" value="Tc1-like_DDE_dom"/>
</dbReference>
<feature type="domain" description="Tc1-like transposase DDE" evidence="1">
    <location>
        <begin position="10"/>
        <end position="67"/>
    </location>
</feature>
<dbReference type="GO" id="GO:0003676">
    <property type="term" value="F:nucleic acid binding"/>
    <property type="evidence" value="ECO:0007669"/>
    <property type="project" value="InterPro"/>
</dbReference>
<proteinExistence type="predicted"/>